<evidence type="ECO:0000256" key="2">
    <source>
        <dbReference type="ARBA" id="ARBA00008892"/>
    </source>
</evidence>
<keyword evidence="9 12" id="KW-0496">Mitochondrion</keyword>
<dbReference type="RefSeq" id="YP_009003604.1">
    <property type="nucleotide sequence ID" value="NC_023517.1"/>
</dbReference>
<keyword evidence="10 13" id="KW-0472">Membrane</keyword>
<evidence type="ECO:0000313" key="14">
    <source>
        <dbReference type="EMBL" id="AGZ19096.1"/>
    </source>
</evidence>
<dbReference type="Pfam" id="PF00895">
    <property type="entry name" value="ATP-synt_8"/>
    <property type="match status" value="1"/>
</dbReference>
<dbReference type="InterPro" id="IPR001421">
    <property type="entry name" value="ATP8_metazoa"/>
</dbReference>
<dbReference type="AlphaFoldDB" id="W5RH71"/>
<evidence type="ECO:0000256" key="1">
    <source>
        <dbReference type="ARBA" id="ARBA00004304"/>
    </source>
</evidence>
<dbReference type="GO" id="GO:0015986">
    <property type="term" value="P:proton motive force-driven ATP synthesis"/>
    <property type="evidence" value="ECO:0007669"/>
    <property type="project" value="InterPro"/>
</dbReference>
<evidence type="ECO:0000256" key="13">
    <source>
        <dbReference type="SAM" id="Phobius"/>
    </source>
</evidence>
<keyword evidence="7 13" id="KW-1133">Transmembrane helix</keyword>
<dbReference type="GO" id="GO:0031966">
    <property type="term" value="C:mitochondrial membrane"/>
    <property type="evidence" value="ECO:0007669"/>
    <property type="project" value="UniProtKB-SubCell"/>
</dbReference>
<dbReference type="PANTHER" id="PTHR39937">
    <property type="entry name" value="ATP SYNTHASE PROTEIN 8"/>
    <property type="match status" value="1"/>
</dbReference>
<keyword evidence="6 12" id="KW-0375">Hydrogen ion transport</keyword>
<evidence type="ECO:0000256" key="10">
    <source>
        <dbReference type="ARBA" id="ARBA00023136"/>
    </source>
</evidence>
<keyword evidence="11" id="KW-0066">ATP synthesis</keyword>
<dbReference type="GO" id="GO:0045259">
    <property type="term" value="C:proton-transporting ATP synthase complex"/>
    <property type="evidence" value="ECO:0007669"/>
    <property type="project" value="UniProtKB-KW"/>
</dbReference>
<accession>W5RH71</accession>
<feature type="transmembrane region" description="Helical" evidence="13">
    <location>
        <begin position="6"/>
        <end position="24"/>
    </location>
</feature>
<evidence type="ECO:0000256" key="3">
    <source>
        <dbReference type="ARBA" id="ARBA00022448"/>
    </source>
</evidence>
<keyword evidence="4 12" id="KW-0138">CF(0)</keyword>
<sequence length="52" mass="6306">MPQLNPNPWFLIMTLSWVILIFTMPKIIKHEPTNPISQPLQQEQYTAWTWPW</sequence>
<proteinExistence type="inferred from homology"/>
<dbReference type="EMBL" id="KF540162">
    <property type="protein sequence ID" value="AGZ19096.1"/>
    <property type="molecule type" value="Genomic_DNA"/>
</dbReference>
<reference evidence="14" key="1">
    <citation type="journal article" date="2014" name="Mol. Phylogenet. Evol.">
        <title>Life-history evolution and mitogenomic phylogeny of caecilian amphibians.</title>
        <authorList>
            <person name="San Mauro D."/>
            <person name="Gower D.J."/>
            <person name="Muller H."/>
            <person name="Loader S.P."/>
            <person name="Zardoya R."/>
            <person name="Nussbaum R.A."/>
            <person name="Wilkinson M."/>
        </authorList>
    </citation>
    <scope>NUCLEOTIDE SEQUENCE</scope>
</reference>
<evidence type="ECO:0000256" key="11">
    <source>
        <dbReference type="ARBA" id="ARBA00023310"/>
    </source>
</evidence>
<protein>
    <recommendedName>
        <fullName evidence="12">ATP synthase complex subunit 8</fullName>
    </recommendedName>
</protein>
<evidence type="ECO:0000256" key="6">
    <source>
        <dbReference type="ARBA" id="ARBA00022781"/>
    </source>
</evidence>
<geneLocation type="mitochondrion" evidence="14"/>
<evidence type="ECO:0000256" key="9">
    <source>
        <dbReference type="ARBA" id="ARBA00023128"/>
    </source>
</evidence>
<evidence type="ECO:0000256" key="8">
    <source>
        <dbReference type="ARBA" id="ARBA00023065"/>
    </source>
</evidence>
<organism evidence="14">
    <name type="scientific">Praslinia cooperi</name>
    <name type="common">Cooper's black caecilian</name>
    <dbReference type="NCBI Taxonomy" id="420423"/>
    <lineage>
        <taxon>Eukaryota</taxon>
        <taxon>Metazoa</taxon>
        <taxon>Chordata</taxon>
        <taxon>Craniata</taxon>
        <taxon>Vertebrata</taxon>
        <taxon>Euteleostomi</taxon>
        <taxon>Amphibia</taxon>
        <taxon>Gymnophiona</taxon>
        <taxon>Indotyphlidae</taxon>
        <taxon>Praslinia</taxon>
    </lineage>
</organism>
<gene>
    <name evidence="14" type="primary">ATP8</name>
</gene>
<name>W5RH71_PRACO</name>
<dbReference type="GeneID" id="18490170"/>
<dbReference type="GO" id="GO:0015078">
    <property type="term" value="F:proton transmembrane transporter activity"/>
    <property type="evidence" value="ECO:0007669"/>
    <property type="project" value="InterPro"/>
</dbReference>
<keyword evidence="8 12" id="KW-0406">Ion transport</keyword>
<dbReference type="InterPro" id="IPR050635">
    <property type="entry name" value="ATPase_protein_8"/>
</dbReference>
<dbReference type="CTD" id="4509"/>
<comment type="subcellular location">
    <subcellularLocation>
        <location evidence="1 12">Mitochondrion membrane</location>
        <topology evidence="1 12">Single-pass membrane protein</topology>
    </subcellularLocation>
</comment>
<evidence type="ECO:0000256" key="12">
    <source>
        <dbReference type="RuleBase" id="RU003661"/>
    </source>
</evidence>
<evidence type="ECO:0000256" key="4">
    <source>
        <dbReference type="ARBA" id="ARBA00022547"/>
    </source>
</evidence>
<keyword evidence="5 12" id="KW-0812">Transmembrane</keyword>
<dbReference type="PANTHER" id="PTHR39937:SF1">
    <property type="entry name" value="ATP SYNTHASE PROTEIN 8"/>
    <property type="match status" value="1"/>
</dbReference>
<evidence type="ECO:0000256" key="7">
    <source>
        <dbReference type="ARBA" id="ARBA00022989"/>
    </source>
</evidence>
<keyword evidence="3 12" id="KW-0813">Transport</keyword>
<comment type="similarity">
    <text evidence="2 12">Belongs to the ATPase protein 8 family.</text>
</comment>
<evidence type="ECO:0000256" key="5">
    <source>
        <dbReference type="ARBA" id="ARBA00022692"/>
    </source>
</evidence>